<sequence>MDKAGVLLHLEKVTEHHAQLLYSHLSNPILYEYLEDDIPTLSVLKHKFKFAALEKSPDNDTMIWLKWVVIVPQQQYVGVVEIGIFDDAYAEIGFMTFVDFQNRGYAPVYCSRAIALARSRFDFPALYASVNEQNHASRKVVEKLGFELYNVNKNAEFVKGKLSDELIYRLTFS</sequence>
<name>A0A856MM61_9CYAN</name>
<dbReference type="SUPFAM" id="SSF55729">
    <property type="entry name" value="Acyl-CoA N-acyltransferases (Nat)"/>
    <property type="match status" value="1"/>
</dbReference>
<evidence type="ECO:0000313" key="2">
    <source>
        <dbReference type="EMBL" id="QDL11469.1"/>
    </source>
</evidence>
<evidence type="ECO:0000259" key="1">
    <source>
        <dbReference type="PROSITE" id="PS51186"/>
    </source>
</evidence>
<dbReference type="Gene3D" id="3.40.630.30">
    <property type="match status" value="1"/>
</dbReference>
<dbReference type="InterPro" id="IPR051531">
    <property type="entry name" value="N-acetyltransferase"/>
</dbReference>
<proteinExistence type="predicted"/>
<keyword evidence="2" id="KW-0808">Transferase</keyword>
<dbReference type="PANTHER" id="PTHR43792">
    <property type="entry name" value="GNAT FAMILY, PUTATIVE (AFU_ORTHOLOGUE AFUA_3G00765)-RELATED-RELATED"/>
    <property type="match status" value="1"/>
</dbReference>
<keyword evidence="3" id="KW-1185">Reference proteome</keyword>
<dbReference type="InterPro" id="IPR016181">
    <property type="entry name" value="Acyl_CoA_acyltransferase"/>
</dbReference>
<feature type="domain" description="N-acetyltransferase" evidence="1">
    <location>
        <begin position="20"/>
        <end position="173"/>
    </location>
</feature>
<dbReference type="AlphaFoldDB" id="A0A856MM61"/>
<dbReference type="Proteomes" id="UP000503129">
    <property type="component" value="Chromosome"/>
</dbReference>
<organism evidence="2 3">
    <name type="scientific">Brasilonema sennae CENA114</name>
    <dbReference type="NCBI Taxonomy" id="415709"/>
    <lineage>
        <taxon>Bacteria</taxon>
        <taxon>Bacillati</taxon>
        <taxon>Cyanobacteriota</taxon>
        <taxon>Cyanophyceae</taxon>
        <taxon>Nostocales</taxon>
        <taxon>Scytonemataceae</taxon>
        <taxon>Brasilonema</taxon>
        <taxon>Bromeliae group (in: Brasilonema)</taxon>
    </lineage>
</organism>
<dbReference type="InterPro" id="IPR000182">
    <property type="entry name" value="GNAT_dom"/>
</dbReference>
<dbReference type="RefSeq" id="WP_171977778.1">
    <property type="nucleotide sequence ID" value="NZ_CAWOXK010000001.1"/>
</dbReference>
<reference evidence="2 3" key="1">
    <citation type="submission" date="2018-06" db="EMBL/GenBank/DDBJ databases">
        <title>Comparative genomics of Brasilonema spp. strains.</title>
        <authorList>
            <person name="Alvarenga D.O."/>
            <person name="Fiore M.F."/>
            <person name="Varani A.M."/>
        </authorList>
    </citation>
    <scope>NUCLEOTIDE SEQUENCE [LARGE SCALE GENOMIC DNA]</scope>
    <source>
        <strain evidence="2 3">CENA114</strain>
    </source>
</reference>
<gene>
    <name evidence="2" type="ORF">DP114_29405</name>
</gene>
<protein>
    <submittedName>
        <fullName evidence="2">GNAT family N-acetyltransferase</fullName>
    </submittedName>
</protein>
<dbReference type="Pfam" id="PF13302">
    <property type="entry name" value="Acetyltransf_3"/>
    <property type="match status" value="1"/>
</dbReference>
<dbReference type="KEGG" id="bsen:DP114_29405"/>
<dbReference type="GO" id="GO:0016747">
    <property type="term" value="F:acyltransferase activity, transferring groups other than amino-acyl groups"/>
    <property type="evidence" value="ECO:0007669"/>
    <property type="project" value="InterPro"/>
</dbReference>
<dbReference type="EMBL" id="CP030118">
    <property type="protein sequence ID" value="QDL11469.1"/>
    <property type="molecule type" value="Genomic_DNA"/>
</dbReference>
<evidence type="ECO:0000313" key="3">
    <source>
        <dbReference type="Proteomes" id="UP000503129"/>
    </source>
</evidence>
<accession>A0A856MM61</accession>
<dbReference type="PROSITE" id="PS51186">
    <property type="entry name" value="GNAT"/>
    <property type="match status" value="1"/>
</dbReference>